<dbReference type="InterPro" id="IPR039774">
    <property type="entry name" value="Sin3-like"/>
</dbReference>
<protein>
    <recommendedName>
        <fullName evidence="6">Histone deacetylase interacting domain-containing protein</fullName>
    </recommendedName>
</protein>
<dbReference type="GO" id="GO:0005634">
    <property type="term" value="C:nucleus"/>
    <property type="evidence" value="ECO:0007669"/>
    <property type="project" value="UniProtKB-SubCell"/>
</dbReference>
<accession>A0AAV2G2V4</accession>
<dbReference type="InterPro" id="IPR003822">
    <property type="entry name" value="PAH"/>
</dbReference>
<dbReference type="PANTHER" id="PTHR12346">
    <property type="entry name" value="SIN3B-RELATED"/>
    <property type="match status" value="1"/>
</dbReference>
<evidence type="ECO:0000313" key="8">
    <source>
        <dbReference type="Proteomes" id="UP001497516"/>
    </source>
</evidence>
<feature type="domain" description="Histone deacetylase interacting" evidence="6">
    <location>
        <begin position="274"/>
        <end position="375"/>
    </location>
</feature>
<gene>
    <name evidence="7" type="ORF">LTRI10_LOCUS44685</name>
</gene>
<keyword evidence="8" id="KW-1185">Reference proteome</keyword>
<dbReference type="AlphaFoldDB" id="A0AAV2G2V4"/>
<dbReference type="InterPro" id="IPR013194">
    <property type="entry name" value="HDAC_interact_dom"/>
</dbReference>
<dbReference type="SUPFAM" id="SSF47762">
    <property type="entry name" value="PAH2 domain"/>
    <property type="match status" value="1"/>
</dbReference>
<dbReference type="Proteomes" id="UP001497516">
    <property type="component" value="Chromosome 8"/>
</dbReference>
<evidence type="ECO:0000256" key="5">
    <source>
        <dbReference type="SAM" id="MobiDB-lite"/>
    </source>
</evidence>
<keyword evidence="3 4" id="KW-0539">Nucleus</keyword>
<proteinExistence type="predicted"/>
<evidence type="ECO:0000259" key="6">
    <source>
        <dbReference type="SMART" id="SM00761"/>
    </source>
</evidence>
<sequence length="424" mass="48395">MAAKICSDAQEAALSLISEIKRRVTGEKYVRFINALQRHRPGGGRQPESLTETMMIVEDILEGQGDLMQKFYRVVYGSPIDVEREEGCKAAVDFINRIGTRNRGLQKTVLKLFDSYNRNSIGEDDLRLEVVELLKRNPDVLDGIGRFLPVTEAAPISVVVPQGEKPYSRKIGDRGDQEATVEEHRVSKRAKPVNGNSLQREEISELIFENREKFPPSTLYRYSTGGDDFREEISRSLSQLIPPAAAAAVVEEKEERRVANREREKEWAKSLISRSKRLTPSYLPLPPETKSKSKSSSPSILNTSCVSAAAEECDFAVGAERRRRLRVDLREEKLNRMEDDLYEADMAKRYLMSMVEYVEESERGDERKEFRFKNCVEAMYGGAVELPKRKEDRESLDRAVKTRLYQKIGELSVQRLKMTAKAYL</sequence>
<dbReference type="GO" id="GO:0003714">
    <property type="term" value="F:transcription corepressor activity"/>
    <property type="evidence" value="ECO:0007669"/>
    <property type="project" value="InterPro"/>
</dbReference>
<dbReference type="PROSITE" id="PS51477">
    <property type="entry name" value="PAH"/>
    <property type="match status" value="1"/>
</dbReference>
<name>A0AAV2G2V4_9ROSI</name>
<reference evidence="7 8" key="1">
    <citation type="submission" date="2024-04" db="EMBL/GenBank/DDBJ databases">
        <authorList>
            <person name="Fracassetti M."/>
        </authorList>
    </citation>
    <scope>NUCLEOTIDE SEQUENCE [LARGE SCALE GENOMIC DNA]</scope>
</reference>
<organism evidence="7 8">
    <name type="scientific">Linum trigynum</name>
    <dbReference type="NCBI Taxonomy" id="586398"/>
    <lineage>
        <taxon>Eukaryota</taxon>
        <taxon>Viridiplantae</taxon>
        <taxon>Streptophyta</taxon>
        <taxon>Embryophyta</taxon>
        <taxon>Tracheophyta</taxon>
        <taxon>Spermatophyta</taxon>
        <taxon>Magnoliopsida</taxon>
        <taxon>eudicotyledons</taxon>
        <taxon>Gunneridae</taxon>
        <taxon>Pentapetalae</taxon>
        <taxon>rosids</taxon>
        <taxon>fabids</taxon>
        <taxon>Malpighiales</taxon>
        <taxon>Linaceae</taxon>
        <taxon>Linum</taxon>
    </lineage>
</organism>
<evidence type="ECO:0000256" key="4">
    <source>
        <dbReference type="PROSITE-ProRule" id="PRU00810"/>
    </source>
</evidence>
<dbReference type="SMART" id="SM00761">
    <property type="entry name" value="HDAC_interact"/>
    <property type="match status" value="1"/>
</dbReference>
<evidence type="ECO:0000313" key="7">
    <source>
        <dbReference type="EMBL" id="CAL1404866.1"/>
    </source>
</evidence>
<keyword evidence="2" id="KW-0678">Repressor</keyword>
<comment type="subcellular location">
    <subcellularLocation>
        <location evidence="1 4">Nucleus</location>
    </subcellularLocation>
</comment>
<evidence type="ECO:0000256" key="2">
    <source>
        <dbReference type="ARBA" id="ARBA00022491"/>
    </source>
</evidence>
<evidence type="ECO:0000256" key="3">
    <source>
        <dbReference type="ARBA" id="ARBA00023242"/>
    </source>
</evidence>
<evidence type="ECO:0000256" key="1">
    <source>
        <dbReference type="ARBA" id="ARBA00004123"/>
    </source>
</evidence>
<feature type="region of interest" description="Disordered" evidence="5">
    <location>
        <begin position="279"/>
        <end position="300"/>
    </location>
</feature>
<dbReference type="InterPro" id="IPR036600">
    <property type="entry name" value="PAH_sf"/>
</dbReference>
<dbReference type="EMBL" id="OZ034821">
    <property type="protein sequence ID" value="CAL1404866.1"/>
    <property type="molecule type" value="Genomic_DNA"/>
</dbReference>